<proteinExistence type="predicted"/>
<comment type="caution">
    <text evidence="1">The sequence shown here is derived from an EMBL/GenBank/DDBJ whole genome shotgun (WGS) entry which is preliminary data.</text>
</comment>
<accession>A0ACB7TD61</accession>
<dbReference type="EMBL" id="CM023481">
    <property type="protein sequence ID" value="KAH6944186.1"/>
    <property type="molecule type" value="Genomic_DNA"/>
</dbReference>
<dbReference type="Proteomes" id="UP000821845">
    <property type="component" value="Chromosome 1"/>
</dbReference>
<evidence type="ECO:0000313" key="2">
    <source>
        <dbReference type="Proteomes" id="UP000821845"/>
    </source>
</evidence>
<name>A0ACB7TD61_HYAAI</name>
<reference evidence="1" key="1">
    <citation type="submission" date="2020-05" db="EMBL/GenBank/DDBJ databases">
        <title>Large-scale comparative analyses of tick genomes elucidate their genetic diversity and vector capacities.</title>
        <authorList>
            <person name="Jia N."/>
            <person name="Wang J."/>
            <person name="Shi W."/>
            <person name="Du L."/>
            <person name="Sun Y."/>
            <person name="Zhan W."/>
            <person name="Jiang J."/>
            <person name="Wang Q."/>
            <person name="Zhang B."/>
            <person name="Ji P."/>
            <person name="Sakyi L.B."/>
            <person name="Cui X."/>
            <person name="Yuan T."/>
            <person name="Jiang B."/>
            <person name="Yang W."/>
            <person name="Lam T.T.-Y."/>
            <person name="Chang Q."/>
            <person name="Ding S."/>
            <person name="Wang X."/>
            <person name="Zhu J."/>
            <person name="Ruan X."/>
            <person name="Zhao L."/>
            <person name="Wei J."/>
            <person name="Que T."/>
            <person name="Du C."/>
            <person name="Cheng J."/>
            <person name="Dai P."/>
            <person name="Han X."/>
            <person name="Huang E."/>
            <person name="Gao Y."/>
            <person name="Liu J."/>
            <person name="Shao H."/>
            <person name="Ye R."/>
            <person name="Li L."/>
            <person name="Wei W."/>
            <person name="Wang X."/>
            <person name="Wang C."/>
            <person name="Yang T."/>
            <person name="Huo Q."/>
            <person name="Li W."/>
            <person name="Guo W."/>
            <person name="Chen H."/>
            <person name="Zhou L."/>
            <person name="Ni X."/>
            <person name="Tian J."/>
            <person name="Zhou Y."/>
            <person name="Sheng Y."/>
            <person name="Liu T."/>
            <person name="Pan Y."/>
            <person name="Xia L."/>
            <person name="Li J."/>
            <person name="Zhao F."/>
            <person name="Cao W."/>
        </authorList>
    </citation>
    <scope>NUCLEOTIDE SEQUENCE</scope>
    <source>
        <strain evidence="1">Hyas-2018</strain>
    </source>
</reference>
<evidence type="ECO:0000313" key="1">
    <source>
        <dbReference type="EMBL" id="KAH6944186.1"/>
    </source>
</evidence>
<sequence>MAQKRKLFVSPSAISFPPVTRQRDPLRRRRWRAGGGARLRTPPSGARGDLIPLETVCGGRKCGDHSRAESKSQLQSDAWVMAVGAGVWTCLCRRGVSRRRQNRIATTA</sequence>
<keyword evidence="2" id="KW-1185">Reference proteome</keyword>
<protein>
    <submittedName>
        <fullName evidence="1">Uncharacterized protein</fullName>
    </submittedName>
</protein>
<organism evidence="1 2">
    <name type="scientific">Hyalomma asiaticum</name>
    <name type="common">Tick</name>
    <dbReference type="NCBI Taxonomy" id="266040"/>
    <lineage>
        <taxon>Eukaryota</taxon>
        <taxon>Metazoa</taxon>
        <taxon>Ecdysozoa</taxon>
        <taxon>Arthropoda</taxon>
        <taxon>Chelicerata</taxon>
        <taxon>Arachnida</taxon>
        <taxon>Acari</taxon>
        <taxon>Parasitiformes</taxon>
        <taxon>Ixodida</taxon>
        <taxon>Ixodoidea</taxon>
        <taxon>Ixodidae</taxon>
        <taxon>Hyalomminae</taxon>
        <taxon>Hyalomma</taxon>
    </lineage>
</organism>
<gene>
    <name evidence="1" type="ORF">HPB50_002253</name>
</gene>